<evidence type="ECO:0000256" key="1">
    <source>
        <dbReference type="SAM" id="Phobius"/>
    </source>
</evidence>
<dbReference type="AlphaFoldDB" id="A0A557S1Z1"/>
<evidence type="ECO:0000313" key="3">
    <source>
        <dbReference type="Proteomes" id="UP000316649"/>
    </source>
</evidence>
<gene>
    <name evidence="2" type="ORF">FHP88_14055</name>
</gene>
<feature type="transmembrane region" description="Helical" evidence="1">
    <location>
        <begin position="87"/>
        <end position="103"/>
    </location>
</feature>
<protein>
    <submittedName>
        <fullName evidence="2">Uncharacterized protein</fullName>
    </submittedName>
</protein>
<name>A0A557S1Z1_9GAMM</name>
<keyword evidence="1" id="KW-1133">Transmembrane helix</keyword>
<proteinExistence type="predicted"/>
<organism evidence="2 3">
    <name type="scientific">Sedimenticola selenatireducens</name>
    <dbReference type="NCBI Taxonomy" id="191960"/>
    <lineage>
        <taxon>Bacteria</taxon>
        <taxon>Pseudomonadati</taxon>
        <taxon>Pseudomonadota</taxon>
        <taxon>Gammaproteobacteria</taxon>
        <taxon>Chromatiales</taxon>
        <taxon>Sedimenticolaceae</taxon>
        <taxon>Sedimenticola</taxon>
    </lineage>
</organism>
<keyword evidence="3" id="KW-1185">Reference proteome</keyword>
<dbReference type="EMBL" id="VMNH01000021">
    <property type="protein sequence ID" value="TVO71441.1"/>
    <property type="molecule type" value="Genomic_DNA"/>
</dbReference>
<keyword evidence="1" id="KW-0472">Membrane</keyword>
<dbReference type="OrthoDB" id="7064811at2"/>
<feature type="transmembrane region" description="Helical" evidence="1">
    <location>
        <begin position="49"/>
        <end position="66"/>
    </location>
</feature>
<sequence length="104" mass="11080">MSRPILFTLLVMVLAAILLPEIALANKFTTIGGGVSGEDSHKLGILKQIASYAGLFFILLGILSLLTRSRFEGFVGMQKKGAPPSPAPYVLIGIGALLTIFFFV</sequence>
<dbReference type="RefSeq" id="WP_144359726.1">
    <property type="nucleotide sequence ID" value="NZ_VMNH01000021.1"/>
</dbReference>
<reference evidence="2 3" key="1">
    <citation type="submission" date="2019-07" db="EMBL/GenBank/DDBJ databases">
        <title>The pathways for chlorine oxyanion respiration interact through the shared metabolite chlorate.</title>
        <authorList>
            <person name="Barnum T.P."/>
            <person name="Cheng Y."/>
            <person name="Hill K.A."/>
            <person name="Lucas L.N."/>
            <person name="Carlson H.K."/>
            <person name="Coates J.D."/>
        </authorList>
    </citation>
    <scope>NUCLEOTIDE SEQUENCE [LARGE SCALE GENOMIC DNA]</scope>
    <source>
        <strain evidence="2 3">BK-1</strain>
    </source>
</reference>
<keyword evidence="1" id="KW-0812">Transmembrane</keyword>
<dbReference type="Proteomes" id="UP000316649">
    <property type="component" value="Unassembled WGS sequence"/>
</dbReference>
<evidence type="ECO:0000313" key="2">
    <source>
        <dbReference type="EMBL" id="TVO71441.1"/>
    </source>
</evidence>
<accession>A0A557S1Z1</accession>
<comment type="caution">
    <text evidence="2">The sequence shown here is derived from an EMBL/GenBank/DDBJ whole genome shotgun (WGS) entry which is preliminary data.</text>
</comment>